<reference evidence="1 2" key="1">
    <citation type="submission" date="2020-02" db="EMBL/GenBank/DDBJ databases">
        <title>Draft genome sequence of two Spirosoma agri KCTC 52727 and Spirosoma terrae KCTC 52035.</title>
        <authorList>
            <person name="Rojas J."/>
            <person name="Ambika Manirajan B."/>
            <person name="Ratering S."/>
            <person name="Suarez C."/>
            <person name="Schnell S."/>
        </authorList>
    </citation>
    <scope>NUCLEOTIDE SEQUENCE [LARGE SCALE GENOMIC DNA]</scope>
    <source>
        <strain evidence="1 2">KCTC 52727</strain>
    </source>
</reference>
<organism evidence="1 2">
    <name type="scientific">Spirosoma agri</name>
    <dbReference type="NCBI Taxonomy" id="1987381"/>
    <lineage>
        <taxon>Bacteria</taxon>
        <taxon>Pseudomonadati</taxon>
        <taxon>Bacteroidota</taxon>
        <taxon>Cytophagia</taxon>
        <taxon>Cytophagales</taxon>
        <taxon>Cytophagaceae</taxon>
        <taxon>Spirosoma</taxon>
    </lineage>
</organism>
<evidence type="ECO:0000313" key="2">
    <source>
        <dbReference type="Proteomes" id="UP000477386"/>
    </source>
</evidence>
<keyword evidence="2" id="KW-1185">Reference proteome</keyword>
<proteinExistence type="predicted"/>
<dbReference type="AlphaFoldDB" id="A0A6M0IT83"/>
<accession>A0A6M0IT83</accession>
<evidence type="ECO:0000313" key="1">
    <source>
        <dbReference type="EMBL" id="NEU70925.1"/>
    </source>
</evidence>
<name>A0A6M0IT83_9BACT</name>
<protein>
    <submittedName>
        <fullName evidence="1">Uncharacterized protein</fullName>
    </submittedName>
</protein>
<comment type="caution">
    <text evidence="1">The sequence shown here is derived from an EMBL/GenBank/DDBJ whole genome shotgun (WGS) entry which is preliminary data.</text>
</comment>
<dbReference type="RefSeq" id="WP_164044239.1">
    <property type="nucleotide sequence ID" value="NZ_JAAGNZ010000012.1"/>
</dbReference>
<dbReference type="Proteomes" id="UP000477386">
    <property type="component" value="Unassembled WGS sequence"/>
</dbReference>
<gene>
    <name evidence="1" type="ORF">GK091_28935</name>
</gene>
<sequence>MSNLPEATRADIRRIGGELSRLTFEILTVTGIGYENEDEPTQKRLTEAMNLIDQAIQHMAEIITDDQIEENGVNDEE</sequence>
<dbReference type="EMBL" id="JAAGNZ010000012">
    <property type="protein sequence ID" value="NEU70925.1"/>
    <property type="molecule type" value="Genomic_DNA"/>
</dbReference>